<feature type="region of interest" description="Disordered" evidence="5">
    <location>
        <begin position="573"/>
        <end position="625"/>
    </location>
</feature>
<evidence type="ECO:0000256" key="2">
    <source>
        <dbReference type="ARBA" id="ARBA00022692"/>
    </source>
</evidence>
<dbReference type="EMBL" id="KZ819209">
    <property type="protein sequence ID" value="PWY97396.1"/>
    <property type="molecule type" value="Genomic_DNA"/>
</dbReference>
<sequence length="625" mass="68051">MDNGTSHTVKDTDKSRSWTDLPPNAHFFLVFFCLCASSFASALDLTTVSTALPTIVADLQGIHTRSRHGHGSPMPPIPASSAESSTNLSSGGSYIWIGSAYAIGGMAILPWVGGLSDIWGRKAVLLAALVLFLVGSVVCATCQSLGIMILGRTIQGVGDGGIIAISEIVTADLVSLSERGTYEGILGLVWAAASAAGPPIGGIFSRRRRWRWLFYLNIPITMLAITLISLFMKMKKPKTDLRSKLRQMDWIGNLMLIAASISLGLSLTWGGSRFPWTSPAVLVPLIVGVILFALFFYLELFRFKYPTVPLALLSNRTSAAAHATSLLHGLVTMAIIYMLPTYFQAAKLASTIRSGLMVLPFSCTVAVSAIGFAITIEVWQRYLPQNHLGWLLTVAGVPLLLLLDVGSKTATWILVQLPIAMGCGILFVAPQFPVLAAVPVQLCSKALAVQLFFASFGQTLGIMLGESVFQTSMISSIRSPQIQALAANNSFPFDINQVTSPYSLHLDQLKWLQPEASMALRMIYSKALHKVWIMLVPFAVVGWLVCFAMRELEMHDEVDERYAADASEPALSARDVLDKDVEQPRIHARRTSKSDEQHSQNHELAELCPDRSTDSACTSLHDRRD</sequence>
<feature type="compositionally biased region" description="Basic and acidic residues" evidence="5">
    <location>
        <begin position="592"/>
        <end position="613"/>
    </location>
</feature>
<feature type="transmembrane region" description="Helical" evidence="6">
    <location>
        <begin position="281"/>
        <end position="300"/>
    </location>
</feature>
<evidence type="ECO:0000256" key="3">
    <source>
        <dbReference type="ARBA" id="ARBA00022989"/>
    </source>
</evidence>
<evidence type="ECO:0000256" key="4">
    <source>
        <dbReference type="ARBA" id="ARBA00023136"/>
    </source>
</evidence>
<name>A0A317XGA2_9BASI</name>
<feature type="transmembrane region" description="Helical" evidence="6">
    <location>
        <begin position="355"/>
        <end position="376"/>
    </location>
</feature>
<feature type="transmembrane region" description="Helical" evidence="6">
    <location>
        <begin position="320"/>
        <end position="343"/>
    </location>
</feature>
<dbReference type="InterPro" id="IPR011701">
    <property type="entry name" value="MFS"/>
</dbReference>
<dbReference type="InParanoid" id="A0A317XGA2"/>
<feature type="transmembrane region" description="Helical" evidence="6">
    <location>
        <begin position="447"/>
        <end position="469"/>
    </location>
</feature>
<dbReference type="PROSITE" id="PS50850">
    <property type="entry name" value="MFS"/>
    <property type="match status" value="1"/>
</dbReference>
<feature type="compositionally biased region" description="Basic and acidic residues" evidence="5">
    <location>
        <begin position="575"/>
        <end position="585"/>
    </location>
</feature>
<feature type="transmembrane region" description="Helical" evidence="6">
    <location>
        <begin position="185"/>
        <end position="205"/>
    </location>
</feature>
<dbReference type="AlphaFoldDB" id="A0A317XGA2"/>
<dbReference type="SUPFAM" id="SSF103473">
    <property type="entry name" value="MFS general substrate transporter"/>
    <property type="match status" value="1"/>
</dbReference>
<dbReference type="GO" id="GO:0022857">
    <property type="term" value="F:transmembrane transporter activity"/>
    <property type="evidence" value="ECO:0007669"/>
    <property type="project" value="InterPro"/>
</dbReference>
<dbReference type="OrthoDB" id="3437016at2759"/>
<keyword evidence="3 6" id="KW-1133">Transmembrane helix</keyword>
<dbReference type="GO" id="GO:0005886">
    <property type="term" value="C:plasma membrane"/>
    <property type="evidence" value="ECO:0007669"/>
    <property type="project" value="TreeGrafter"/>
</dbReference>
<dbReference type="PROSITE" id="PS00216">
    <property type="entry name" value="SUGAR_TRANSPORT_1"/>
    <property type="match status" value="1"/>
</dbReference>
<evidence type="ECO:0000259" key="7">
    <source>
        <dbReference type="PROSITE" id="PS50850"/>
    </source>
</evidence>
<evidence type="ECO:0000313" key="8">
    <source>
        <dbReference type="EMBL" id="PWY97396.1"/>
    </source>
</evidence>
<evidence type="ECO:0000256" key="5">
    <source>
        <dbReference type="SAM" id="MobiDB-lite"/>
    </source>
</evidence>
<evidence type="ECO:0000256" key="1">
    <source>
        <dbReference type="ARBA" id="ARBA00004141"/>
    </source>
</evidence>
<organism evidence="8 9">
    <name type="scientific">Testicularia cyperi</name>
    <dbReference type="NCBI Taxonomy" id="1882483"/>
    <lineage>
        <taxon>Eukaryota</taxon>
        <taxon>Fungi</taxon>
        <taxon>Dikarya</taxon>
        <taxon>Basidiomycota</taxon>
        <taxon>Ustilaginomycotina</taxon>
        <taxon>Ustilaginomycetes</taxon>
        <taxon>Ustilaginales</taxon>
        <taxon>Anthracoideaceae</taxon>
        <taxon>Testicularia</taxon>
    </lineage>
</organism>
<dbReference type="InterPro" id="IPR005829">
    <property type="entry name" value="Sugar_transporter_CS"/>
</dbReference>
<feature type="transmembrane region" description="Helical" evidence="6">
    <location>
        <begin position="388"/>
        <end position="405"/>
    </location>
</feature>
<feature type="transmembrane region" description="Helical" evidence="6">
    <location>
        <begin position="250"/>
        <end position="269"/>
    </location>
</feature>
<keyword evidence="9" id="KW-1185">Reference proteome</keyword>
<dbReference type="InterPro" id="IPR020846">
    <property type="entry name" value="MFS_dom"/>
</dbReference>
<gene>
    <name evidence="8" type="ORF">BCV70DRAFT_167097</name>
</gene>
<feature type="domain" description="Major facilitator superfamily (MFS) profile" evidence="7">
    <location>
        <begin position="30"/>
        <end position="554"/>
    </location>
</feature>
<feature type="transmembrane region" description="Helical" evidence="6">
    <location>
        <begin position="94"/>
        <end position="112"/>
    </location>
</feature>
<feature type="transmembrane region" description="Helical" evidence="6">
    <location>
        <begin position="412"/>
        <end position="435"/>
    </location>
</feature>
<protein>
    <submittedName>
        <fullName evidence="8">MFS general substrate transporter</fullName>
    </submittedName>
</protein>
<proteinExistence type="predicted"/>
<comment type="subcellular location">
    <subcellularLocation>
        <location evidence="1">Membrane</location>
        <topology evidence="1">Multi-pass membrane protein</topology>
    </subcellularLocation>
</comment>
<evidence type="ECO:0000256" key="6">
    <source>
        <dbReference type="SAM" id="Phobius"/>
    </source>
</evidence>
<dbReference type="PANTHER" id="PTHR23501">
    <property type="entry name" value="MAJOR FACILITATOR SUPERFAMILY"/>
    <property type="match status" value="1"/>
</dbReference>
<feature type="transmembrane region" description="Helical" evidence="6">
    <location>
        <begin position="124"/>
        <end position="150"/>
    </location>
</feature>
<dbReference type="Proteomes" id="UP000246740">
    <property type="component" value="Unassembled WGS sequence"/>
</dbReference>
<evidence type="ECO:0000313" key="9">
    <source>
        <dbReference type="Proteomes" id="UP000246740"/>
    </source>
</evidence>
<keyword evidence="2 6" id="KW-0812">Transmembrane</keyword>
<feature type="transmembrane region" description="Helical" evidence="6">
    <location>
        <begin position="24"/>
        <end position="43"/>
    </location>
</feature>
<keyword evidence="4 6" id="KW-0472">Membrane</keyword>
<dbReference type="Gene3D" id="1.20.1250.20">
    <property type="entry name" value="MFS general substrate transporter like domains"/>
    <property type="match status" value="1"/>
</dbReference>
<feature type="transmembrane region" description="Helical" evidence="6">
    <location>
        <begin position="212"/>
        <end position="230"/>
    </location>
</feature>
<dbReference type="STRING" id="1882483.A0A317XGA2"/>
<feature type="region of interest" description="Disordered" evidence="5">
    <location>
        <begin position="65"/>
        <end position="84"/>
    </location>
</feature>
<feature type="transmembrane region" description="Helical" evidence="6">
    <location>
        <begin position="531"/>
        <end position="550"/>
    </location>
</feature>
<dbReference type="InterPro" id="IPR036259">
    <property type="entry name" value="MFS_trans_sf"/>
</dbReference>
<dbReference type="PANTHER" id="PTHR23501:SF102">
    <property type="entry name" value="DRUG TRANSPORTER, PUTATIVE (AFU_ORTHOLOGUE AFUA_3G08530)-RELATED"/>
    <property type="match status" value="1"/>
</dbReference>
<accession>A0A317XGA2</accession>
<reference evidence="8 9" key="1">
    <citation type="journal article" date="2018" name="Mol. Biol. Evol.">
        <title>Broad Genomic Sampling Reveals a Smut Pathogenic Ancestry of the Fungal Clade Ustilaginomycotina.</title>
        <authorList>
            <person name="Kijpornyongpan T."/>
            <person name="Mondo S.J."/>
            <person name="Barry K."/>
            <person name="Sandor L."/>
            <person name="Lee J."/>
            <person name="Lipzen A."/>
            <person name="Pangilinan J."/>
            <person name="LaButti K."/>
            <person name="Hainaut M."/>
            <person name="Henrissat B."/>
            <person name="Grigoriev I.V."/>
            <person name="Spatafora J.W."/>
            <person name="Aime M.C."/>
        </authorList>
    </citation>
    <scope>NUCLEOTIDE SEQUENCE [LARGE SCALE GENOMIC DNA]</scope>
    <source>
        <strain evidence="8 9">MCA 3645</strain>
    </source>
</reference>
<dbReference type="Pfam" id="PF07690">
    <property type="entry name" value="MFS_1"/>
    <property type="match status" value="1"/>
</dbReference>